<evidence type="ECO:0000313" key="3">
    <source>
        <dbReference type="Proteomes" id="UP000276133"/>
    </source>
</evidence>
<comment type="caution">
    <text evidence="2">The sequence shown here is derived from an EMBL/GenBank/DDBJ whole genome shotgun (WGS) entry which is preliminary data.</text>
</comment>
<protein>
    <submittedName>
        <fullName evidence="2">Uncharacterized protein</fullName>
    </submittedName>
</protein>
<keyword evidence="1" id="KW-0472">Membrane</keyword>
<keyword evidence="1" id="KW-0812">Transmembrane</keyword>
<sequence>MPKIIYSLFENLELIPVEIISETKKIRPTELIFSPFLISIIIIHFGLSFISIFASFFNFARRPTIKSTQESRTTLQQRWKPRLSHLDPYQHLGLVLNTTFAGGSSIICSSVWFDIIFLFRPLFLTSTGPTGSTGSISTGSTTIGSTTTYYIIILTTSTTIRISFLTLIYFFI</sequence>
<feature type="transmembrane region" description="Helical" evidence="1">
    <location>
        <begin position="149"/>
        <end position="171"/>
    </location>
</feature>
<proteinExistence type="predicted"/>
<keyword evidence="3" id="KW-1185">Reference proteome</keyword>
<keyword evidence="1" id="KW-1133">Transmembrane helix</keyword>
<gene>
    <name evidence="2" type="ORF">BpHYR1_013245</name>
</gene>
<feature type="transmembrane region" description="Helical" evidence="1">
    <location>
        <begin position="32"/>
        <end position="57"/>
    </location>
</feature>
<evidence type="ECO:0000313" key="2">
    <source>
        <dbReference type="EMBL" id="RNA29408.1"/>
    </source>
</evidence>
<dbReference type="AlphaFoldDB" id="A0A3M7S182"/>
<accession>A0A3M7S182</accession>
<evidence type="ECO:0000256" key="1">
    <source>
        <dbReference type="SAM" id="Phobius"/>
    </source>
</evidence>
<reference evidence="2 3" key="1">
    <citation type="journal article" date="2018" name="Sci. Rep.">
        <title>Genomic signatures of local adaptation to the degree of environmental predictability in rotifers.</title>
        <authorList>
            <person name="Franch-Gras L."/>
            <person name="Hahn C."/>
            <person name="Garcia-Roger E.M."/>
            <person name="Carmona M.J."/>
            <person name="Serra M."/>
            <person name="Gomez A."/>
        </authorList>
    </citation>
    <scope>NUCLEOTIDE SEQUENCE [LARGE SCALE GENOMIC DNA]</scope>
    <source>
        <strain evidence="2">HYR1</strain>
    </source>
</reference>
<feature type="transmembrane region" description="Helical" evidence="1">
    <location>
        <begin position="92"/>
        <end position="119"/>
    </location>
</feature>
<organism evidence="2 3">
    <name type="scientific">Brachionus plicatilis</name>
    <name type="common">Marine rotifer</name>
    <name type="synonym">Brachionus muelleri</name>
    <dbReference type="NCBI Taxonomy" id="10195"/>
    <lineage>
        <taxon>Eukaryota</taxon>
        <taxon>Metazoa</taxon>
        <taxon>Spiralia</taxon>
        <taxon>Gnathifera</taxon>
        <taxon>Rotifera</taxon>
        <taxon>Eurotatoria</taxon>
        <taxon>Monogononta</taxon>
        <taxon>Pseudotrocha</taxon>
        <taxon>Ploima</taxon>
        <taxon>Brachionidae</taxon>
        <taxon>Brachionus</taxon>
    </lineage>
</organism>
<dbReference type="Proteomes" id="UP000276133">
    <property type="component" value="Unassembled WGS sequence"/>
</dbReference>
<name>A0A3M7S182_BRAPC</name>
<dbReference type="EMBL" id="REGN01002230">
    <property type="protein sequence ID" value="RNA29408.1"/>
    <property type="molecule type" value="Genomic_DNA"/>
</dbReference>